<feature type="transmembrane region" description="Helical" evidence="1">
    <location>
        <begin position="45"/>
        <end position="67"/>
    </location>
</feature>
<comment type="caution">
    <text evidence="2">The sequence shown here is derived from an EMBL/GenBank/DDBJ whole genome shotgun (WGS) entry which is preliminary data.</text>
</comment>
<keyword evidence="3" id="KW-1185">Reference proteome</keyword>
<proteinExistence type="predicted"/>
<evidence type="ECO:0000313" key="2">
    <source>
        <dbReference type="EMBL" id="TJZ91898.1"/>
    </source>
</evidence>
<organism evidence="2 3">
    <name type="scientific">Actinacidiphila oryziradicis</name>
    <dbReference type="NCBI Taxonomy" id="2571141"/>
    <lineage>
        <taxon>Bacteria</taxon>
        <taxon>Bacillati</taxon>
        <taxon>Actinomycetota</taxon>
        <taxon>Actinomycetes</taxon>
        <taxon>Kitasatosporales</taxon>
        <taxon>Streptomycetaceae</taxon>
        <taxon>Actinacidiphila</taxon>
    </lineage>
</organism>
<gene>
    <name evidence="2" type="ORF">FCI23_55305</name>
</gene>
<keyword evidence="1" id="KW-1133">Transmembrane helix</keyword>
<keyword evidence="1" id="KW-0472">Membrane</keyword>
<keyword evidence="1" id="KW-0812">Transmembrane</keyword>
<dbReference type="EMBL" id="SUMC01000295">
    <property type="protein sequence ID" value="TJZ91898.1"/>
    <property type="molecule type" value="Genomic_DNA"/>
</dbReference>
<protein>
    <submittedName>
        <fullName evidence="2">DUF3040 domain-containing protein</fullName>
    </submittedName>
</protein>
<reference evidence="2 3" key="1">
    <citation type="submission" date="2019-04" db="EMBL/GenBank/DDBJ databases">
        <title>Streptomyces oryziradicis sp. nov., a novel actinomycete isolated from rhizosphere soil of rice (Oryza sativa L.).</title>
        <authorList>
            <person name="Li C."/>
        </authorList>
    </citation>
    <scope>NUCLEOTIDE SEQUENCE [LARGE SCALE GENOMIC DNA]</scope>
    <source>
        <strain evidence="2 3">NEAU-C40</strain>
    </source>
</reference>
<dbReference type="AlphaFoldDB" id="A0A4V5MVD8"/>
<evidence type="ECO:0000256" key="1">
    <source>
        <dbReference type="SAM" id="Phobius"/>
    </source>
</evidence>
<dbReference type="Proteomes" id="UP000305778">
    <property type="component" value="Unassembled WGS sequence"/>
</dbReference>
<name>A0A4V5MVD8_9ACTN</name>
<evidence type="ECO:0000313" key="3">
    <source>
        <dbReference type="Proteomes" id="UP000305778"/>
    </source>
</evidence>
<accession>A0A4V5MVD8</accession>
<sequence length="102" mass="10940">MSTALSKRERQILSGIECGLSRDRRLERCLRTWRIGGLRGVEDSVWAMAVLTAVLVAVAVAAVVVATSGKRTALVLPALVAGTAAVLAAVRWCELRRGRRLG</sequence>
<feature type="transmembrane region" description="Helical" evidence="1">
    <location>
        <begin position="73"/>
        <end position="93"/>
    </location>
</feature>